<evidence type="ECO:0000256" key="1">
    <source>
        <dbReference type="SAM" id="MobiDB-lite"/>
    </source>
</evidence>
<dbReference type="KEGG" id="aten:116303399"/>
<dbReference type="InParanoid" id="A0A6P8IPJ2"/>
<feature type="compositionally biased region" description="Polar residues" evidence="1">
    <location>
        <begin position="11"/>
        <end position="29"/>
    </location>
</feature>
<accession>A0A6P8IPJ2</accession>
<name>A0A6P8IPJ2_ACTTE</name>
<feature type="region of interest" description="Disordered" evidence="1">
    <location>
        <begin position="166"/>
        <end position="255"/>
    </location>
</feature>
<evidence type="ECO:0000313" key="2">
    <source>
        <dbReference type="Proteomes" id="UP000515163"/>
    </source>
</evidence>
<feature type="compositionally biased region" description="Polar residues" evidence="1">
    <location>
        <begin position="238"/>
        <end position="249"/>
    </location>
</feature>
<dbReference type="GeneID" id="116303399"/>
<dbReference type="Proteomes" id="UP000515163">
    <property type="component" value="Unplaced"/>
</dbReference>
<reference evidence="3" key="1">
    <citation type="submission" date="2025-08" db="UniProtKB">
        <authorList>
            <consortium name="RefSeq"/>
        </authorList>
    </citation>
    <scope>IDENTIFICATION</scope>
    <source>
        <tissue evidence="3">Tentacle</tissue>
    </source>
</reference>
<gene>
    <name evidence="3" type="primary">LOC116303399</name>
</gene>
<feature type="region of interest" description="Disordered" evidence="1">
    <location>
        <begin position="335"/>
        <end position="467"/>
    </location>
</feature>
<organism evidence="2 3">
    <name type="scientific">Actinia tenebrosa</name>
    <name type="common">Australian red waratah sea anemone</name>
    <dbReference type="NCBI Taxonomy" id="6105"/>
    <lineage>
        <taxon>Eukaryota</taxon>
        <taxon>Metazoa</taxon>
        <taxon>Cnidaria</taxon>
        <taxon>Anthozoa</taxon>
        <taxon>Hexacorallia</taxon>
        <taxon>Actiniaria</taxon>
        <taxon>Actiniidae</taxon>
        <taxon>Actinia</taxon>
    </lineage>
</organism>
<proteinExistence type="predicted"/>
<dbReference type="AlphaFoldDB" id="A0A6P8IPJ2"/>
<evidence type="ECO:0000313" key="3">
    <source>
        <dbReference type="RefSeq" id="XP_031568782.1"/>
    </source>
</evidence>
<dbReference type="OrthoDB" id="5959730at2759"/>
<keyword evidence="2" id="KW-1185">Reference proteome</keyword>
<feature type="region of interest" description="Disordered" evidence="1">
    <location>
        <begin position="1"/>
        <end position="32"/>
    </location>
</feature>
<sequence length="497" mass="55673">MSGQHRKVSRSIDSSSGFVTSRSHLTQPENELKQKLNAIDSSIKISNKKINNETRELRQILYGLQRDLKVSKSVGHYVPSPIEEQETTQTKRVRRVTDATAPRDPQLLHRSEIIPKSSTEVKKTIQEFPGVTHGTSTKRRRKMSVPPIISGKILVKDGDVFGEKERELSATLSKPKPLGVEESGNETQRENNGEQETGVKSNCEEVQTNKSEHKTVGVSIHCDNDGIQIGDQIPSARDQGSSETSQVKPSSLSLDNQLDSSYIDVDKKMTNIPSTYKGIATILSREEWSSAQMISKGNSSGNVTSNLKYLKEGRRRSLSENETAYRETFKGKFMTHSLPPASDHVRDIIPPPDPEKRTRRITVAGAHPLGGRSRLDIGDIPRTPFHSGSRRISVNSMHEDGSRKSRSLGRGPTGGGQTVRRGSDEEETDKRLLSTPSRDIPRYRRTSKVSSLPPLKEERKIQNEGNQAAIEWKNLENCRYLRKDDYEISIEDIFKKD</sequence>
<protein>
    <submittedName>
        <fullName evidence="3">Uncharacterized protein LOC116303399</fullName>
    </submittedName>
</protein>
<feature type="compositionally biased region" description="Polar residues" evidence="1">
    <location>
        <begin position="194"/>
        <end position="209"/>
    </location>
</feature>
<dbReference type="RefSeq" id="XP_031568782.1">
    <property type="nucleotide sequence ID" value="XM_031712922.1"/>
</dbReference>